<feature type="non-terminal residue" evidence="1">
    <location>
        <position position="681"/>
    </location>
</feature>
<sequence length="681" mass="78176">REKPAWDSHHLSQQLLEEDALYTLHSAIPSILWHVDPHVAASQLAHHTTAALQQVARPRKTWKRKSHISDNTWMLIESKKFHFKHLRQLTRTWRYTILQVCFHSWRTSTAPGTSNTSTLCQELRCGLPQWLQLHDKAVAQTTRQYRQATQQAKQAIQEEDTAYYQLLRELCTGRGWLFEMRDDLEWLGAFRQLPFELPHALLQNYEEGVHDYAWWQPDPATPLVITCFAQLAACLQQWMLNPTEEAFHNDFFNLLFNFDIPEFQAARIFIAWIETEFQDLHSACDPELYDLLERSHLSMLEDIHIWQLRARRKHLMQCWDRLEQGEPKPARASKKQPMPHQRSHPVLSTYRAMPSVEADRRHWVILHPPKIIKTLGAGPYYVVHLYSGRRRDDDFHHFMQQFLEEGPQQISQSVLVISIDTAIDATMNVHDAKLWAFLLEAARNGQILALLLGPPCETWSGARFEEQVDEEGKPIKGPRPLRGAPDLPWGLEQLSLKELFQILIGNGLLLKGLHLSACVACQGGAVALEHPAPPLQIERPSIWRTAIVKLLCSAGMPFRQYTFQQWKHGAKGVKPTTLLYAHAAIPRVFAANEQPQFVRPTAPLIGRAADGSFKTAVAKEYPAGMNFCFAEAFWLHISARFARHQAPTTIPGASKYVQELAKISACVDRDRSIMPDYQPLH</sequence>
<name>A0A9P1BVQ2_9DINO</name>
<comment type="caution">
    <text evidence="1">The sequence shown here is derived from an EMBL/GenBank/DDBJ whole genome shotgun (WGS) entry which is preliminary data.</text>
</comment>
<dbReference type="OrthoDB" id="10667826at2759"/>
<protein>
    <submittedName>
        <fullName evidence="1">Uncharacterized protein</fullName>
    </submittedName>
</protein>
<proteinExistence type="predicted"/>
<dbReference type="AlphaFoldDB" id="A0A9P1BVQ2"/>
<evidence type="ECO:0000313" key="2">
    <source>
        <dbReference type="EMBL" id="CAL4767666.1"/>
    </source>
</evidence>
<dbReference type="EMBL" id="CAMXCT020000556">
    <property type="protein sequence ID" value="CAL1133729.1"/>
    <property type="molecule type" value="Genomic_DNA"/>
</dbReference>
<dbReference type="EMBL" id="CAMXCT010000556">
    <property type="protein sequence ID" value="CAI3980354.1"/>
    <property type="molecule type" value="Genomic_DNA"/>
</dbReference>
<dbReference type="EMBL" id="CAMXCT030000556">
    <property type="protein sequence ID" value="CAL4767666.1"/>
    <property type="molecule type" value="Genomic_DNA"/>
</dbReference>
<gene>
    <name evidence="1" type="ORF">C1SCF055_LOCUS8234</name>
</gene>
<reference evidence="2 3" key="2">
    <citation type="submission" date="2024-05" db="EMBL/GenBank/DDBJ databases">
        <authorList>
            <person name="Chen Y."/>
            <person name="Shah S."/>
            <person name="Dougan E. K."/>
            <person name="Thang M."/>
            <person name="Chan C."/>
        </authorList>
    </citation>
    <scope>NUCLEOTIDE SEQUENCE [LARGE SCALE GENOMIC DNA]</scope>
</reference>
<evidence type="ECO:0000313" key="3">
    <source>
        <dbReference type="Proteomes" id="UP001152797"/>
    </source>
</evidence>
<accession>A0A9P1BVQ2</accession>
<dbReference type="Proteomes" id="UP001152797">
    <property type="component" value="Unassembled WGS sequence"/>
</dbReference>
<reference evidence="1" key="1">
    <citation type="submission" date="2022-10" db="EMBL/GenBank/DDBJ databases">
        <authorList>
            <person name="Chen Y."/>
            <person name="Dougan E. K."/>
            <person name="Chan C."/>
            <person name="Rhodes N."/>
            <person name="Thang M."/>
        </authorList>
    </citation>
    <scope>NUCLEOTIDE SEQUENCE</scope>
</reference>
<evidence type="ECO:0000313" key="1">
    <source>
        <dbReference type="EMBL" id="CAI3980354.1"/>
    </source>
</evidence>
<organism evidence="1">
    <name type="scientific">Cladocopium goreaui</name>
    <dbReference type="NCBI Taxonomy" id="2562237"/>
    <lineage>
        <taxon>Eukaryota</taxon>
        <taxon>Sar</taxon>
        <taxon>Alveolata</taxon>
        <taxon>Dinophyceae</taxon>
        <taxon>Suessiales</taxon>
        <taxon>Symbiodiniaceae</taxon>
        <taxon>Cladocopium</taxon>
    </lineage>
</organism>
<keyword evidence="3" id="KW-1185">Reference proteome</keyword>